<evidence type="ECO:0000256" key="1">
    <source>
        <dbReference type="ARBA" id="ARBA00022598"/>
    </source>
</evidence>
<reference evidence="4 5" key="1">
    <citation type="submission" date="2016-04" db="EMBL/GenBank/DDBJ databases">
        <title>Complete genome sequence of Dokdonella koreensis DS-123T.</title>
        <authorList>
            <person name="Kim J.F."/>
            <person name="Lee H."/>
            <person name="Kwak M.-J."/>
        </authorList>
    </citation>
    <scope>NUCLEOTIDE SEQUENCE [LARGE SCALE GENOMIC DNA]</scope>
    <source>
        <strain evidence="4 5">DS-123</strain>
    </source>
</reference>
<dbReference type="EMBL" id="CP015249">
    <property type="protein sequence ID" value="ANB19370.1"/>
    <property type="molecule type" value="Genomic_DNA"/>
</dbReference>
<dbReference type="InterPro" id="IPR054545">
    <property type="entry name" value="ApeI-like"/>
</dbReference>
<dbReference type="InterPro" id="IPR042099">
    <property type="entry name" value="ANL_N_sf"/>
</dbReference>
<organism evidence="4 5">
    <name type="scientific">Dokdonella koreensis DS-123</name>
    <dbReference type="NCBI Taxonomy" id="1300342"/>
    <lineage>
        <taxon>Bacteria</taxon>
        <taxon>Pseudomonadati</taxon>
        <taxon>Pseudomonadota</taxon>
        <taxon>Gammaproteobacteria</taxon>
        <taxon>Lysobacterales</taxon>
        <taxon>Rhodanobacteraceae</taxon>
        <taxon>Dokdonella</taxon>
    </lineage>
</organism>
<dbReference type="GO" id="GO:0016874">
    <property type="term" value="F:ligase activity"/>
    <property type="evidence" value="ECO:0007669"/>
    <property type="project" value="UniProtKB-KW"/>
</dbReference>
<dbReference type="Gene3D" id="3.10.129.10">
    <property type="entry name" value="Hotdog Thioesterase"/>
    <property type="match status" value="1"/>
</dbReference>
<dbReference type="PANTHER" id="PTHR43767:SF8">
    <property type="entry name" value="LONG-CHAIN-FATTY-ACID--COA LIGASE"/>
    <property type="match status" value="1"/>
</dbReference>
<dbReference type="OrthoDB" id="9787658at2"/>
<dbReference type="PATRIC" id="fig|1300342.3.peg.3303"/>
<dbReference type="STRING" id="1300342.I596_3381"/>
<protein>
    <submittedName>
        <fullName evidence="4">4-coumarate-CoA ligase</fullName>
    </submittedName>
</protein>
<dbReference type="Gene3D" id="3.40.50.12780">
    <property type="entry name" value="N-terminal domain of ligase-like"/>
    <property type="match status" value="1"/>
</dbReference>
<dbReference type="SUPFAM" id="SSF56801">
    <property type="entry name" value="Acetyl-CoA synthetase-like"/>
    <property type="match status" value="1"/>
</dbReference>
<dbReference type="Proteomes" id="UP000076830">
    <property type="component" value="Chromosome"/>
</dbReference>
<gene>
    <name evidence="4" type="ORF">I596_3381</name>
</gene>
<dbReference type="Pfam" id="PF22818">
    <property type="entry name" value="ApeI-like"/>
    <property type="match status" value="1"/>
</dbReference>
<dbReference type="SUPFAM" id="SSF54637">
    <property type="entry name" value="Thioesterase/thiol ester dehydrase-isomerase"/>
    <property type="match status" value="1"/>
</dbReference>
<dbReference type="Gene3D" id="3.30.300.30">
    <property type="match status" value="1"/>
</dbReference>
<dbReference type="InterPro" id="IPR029069">
    <property type="entry name" value="HotDog_dom_sf"/>
</dbReference>
<dbReference type="RefSeq" id="WP_067652156.1">
    <property type="nucleotide sequence ID" value="NZ_CP015249.1"/>
</dbReference>
<name>A0A160DY72_9GAMM</name>
<dbReference type="PANTHER" id="PTHR43767">
    <property type="entry name" value="LONG-CHAIN-FATTY-ACID--COA LIGASE"/>
    <property type="match status" value="1"/>
</dbReference>
<dbReference type="InterPro" id="IPR000873">
    <property type="entry name" value="AMP-dep_synth/lig_dom"/>
</dbReference>
<evidence type="ECO:0000313" key="4">
    <source>
        <dbReference type="EMBL" id="ANB19370.1"/>
    </source>
</evidence>
<evidence type="ECO:0000313" key="5">
    <source>
        <dbReference type="Proteomes" id="UP000076830"/>
    </source>
</evidence>
<evidence type="ECO:0000259" key="3">
    <source>
        <dbReference type="Pfam" id="PF22818"/>
    </source>
</evidence>
<dbReference type="KEGG" id="dko:I596_3381"/>
<accession>A0A160DY72</accession>
<keyword evidence="1 4" id="KW-0436">Ligase</keyword>
<feature type="domain" description="AMP-dependent synthetase/ligase" evidence="2">
    <location>
        <begin position="130"/>
        <end position="304"/>
    </location>
</feature>
<dbReference type="Pfam" id="PF00501">
    <property type="entry name" value="AMP-binding"/>
    <property type="match status" value="1"/>
</dbReference>
<evidence type="ECO:0000259" key="2">
    <source>
        <dbReference type="Pfam" id="PF00501"/>
    </source>
</evidence>
<dbReference type="AlphaFoldDB" id="A0A160DY72"/>
<feature type="domain" description="ApeI dehydratase-like" evidence="3">
    <location>
        <begin position="459"/>
        <end position="554"/>
    </location>
</feature>
<keyword evidence="5" id="KW-1185">Reference proteome</keyword>
<dbReference type="InterPro" id="IPR050237">
    <property type="entry name" value="ATP-dep_AMP-bd_enzyme"/>
</dbReference>
<proteinExistence type="predicted"/>
<dbReference type="InterPro" id="IPR045851">
    <property type="entry name" value="AMP-bd_C_sf"/>
</dbReference>
<sequence length="561" mass="60125">MTAAPFIALDRLLAEGRAPDHPVALRAGTVLTFADFAAAAAAWRTCFAAAARTDAALYFEDSFDFAAALFGAWHAGTRVWLPADTLPATRARLDACVGAWAGDVPAALAPRTAAAADWNTLDPDWDGLAVYTSGSSGEPVAIGKRLRQVFDEAATLEQAFPALGPAAVVEATVSHQHIYGLLFRVLWPLAAGRPFATARLAFPEDIVAALGRRPAVLVASPAHLKRLPPNLPWDAARTQLRGLFSSGGPLPAEALPDCRRLLGRAPTEVYGSSETGGIAWRRREDTDEAPWQPLPGVAIRIDADQLWVRSPHLADTDWQPSADRARAEGAGFVLLGRSDRIAKIEEKRISLDAIEHALATDDRVEAARLVVLPGARSQIGAVVVPSAAGWACLDAHGRRAFNTALRDALAGHVEASARPRRWRATWALPVNSQGKTTEAALLALFDPRRPFARLLTRDACQARLRLVADATLPWFDGHFPQAPILPGVTQVDWAIGFGRELFALPARFEGLEALKFQQVIVPGADLLLELEFVPERGQLAFRLGSAAGAHASGRIVFSGSP</sequence>